<keyword evidence="1" id="KW-0175">Coiled coil</keyword>
<dbReference type="AlphaFoldDB" id="A1ZN06"/>
<dbReference type="RefSeq" id="WP_002698343.1">
    <property type="nucleotide sequence ID" value="NZ_AAWS01000017.1"/>
</dbReference>
<organism evidence="3 4">
    <name type="scientific">Microscilla marina ATCC 23134</name>
    <dbReference type="NCBI Taxonomy" id="313606"/>
    <lineage>
        <taxon>Bacteria</taxon>
        <taxon>Pseudomonadati</taxon>
        <taxon>Bacteroidota</taxon>
        <taxon>Cytophagia</taxon>
        <taxon>Cytophagales</taxon>
        <taxon>Microscillaceae</taxon>
        <taxon>Microscilla</taxon>
    </lineage>
</organism>
<keyword evidence="2" id="KW-1133">Transmembrane helix</keyword>
<accession>A1ZN06</accession>
<dbReference type="Proteomes" id="UP000004095">
    <property type="component" value="Unassembled WGS sequence"/>
</dbReference>
<protein>
    <submittedName>
        <fullName evidence="3">Uncharacterized protein</fullName>
    </submittedName>
</protein>
<sequence length="392" mass="46268">MQDLNSLPAPDKTSKQWHKRLQAWFVITAEMANEKPWQALFITTRKLRGIVMVLIALAAIGTGITLFIFLFPWKLTNWLPVLQVFLGLFFIALLLFIYFREQGNRFHARFLEEVRQLVNEQQHTFIPLDKRRILRQFEWYSKTAILKCNLIALCLALIFSTAPKKVINALILRKQSLVKSMQTAIEQKRQRIAHLNALNAQSEQMVVQAERLIKHNQIYIKRLRKGMQKHYRQITELRRYLRHLNQVDYQIRQLQKIGHNEIWKQERVVKSNGLVMGHIKGLVQAKLEQKEKPVALADAMLSKHGAILEKFKQLRVRYRKLERRTNHFSYLNSLEVKKAQVQIIKNKQLVKELKNNIKQRDNVVKSFQYSLAQAEQKFPRLKTLEAASQHLQ</sequence>
<evidence type="ECO:0000256" key="1">
    <source>
        <dbReference type="SAM" id="Coils"/>
    </source>
</evidence>
<evidence type="ECO:0000256" key="2">
    <source>
        <dbReference type="SAM" id="Phobius"/>
    </source>
</evidence>
<proteinExistence type="predicted"/>
<keyword evidence="2" id="KW-0472">Membrane</keyword>
<evidence type="ECO:0000313" key="3">
    <source>
        <dbReference type="EMBL" id="EAY28187.1"/>
    </source>
</evidence>
<keyword evidence="4" id="KW-1185">Reference proteome</keyword>
<feature type="coiled-coil region" evidence="1">
    <location>
        <begin position="178"/>
        <end position="205"/>
    </location>
</feature>
<gene>
    <name evidence="3" type="ORF">M23134_03448</name>
</gene>
<evidence type="ECO:0000313" key="4">
    <source>
        <dbReference type="Proteomes" id="UP000004095"/>
    </source>
</evidence>
<reference evidence="3 4" key="1">
    <citation type="submission" date="2007-01" db="EMBL/GenBank/DDBJ databases">
        <authorList>
            <person name="Haygood M."/>
            <person name="Podell S."/>
            <person name="Anderson C."/>
            <person name="Hopkinson B."/>
            <person name="Roe K."/>
            <person name="Barbeau K."/>
            <person name="Gaasterland T."/>
            <person name="Ferriera S."/>
            <person name="Johnson J."/>
            <person name="Kravitz S."/>
            <person name="Beeson K."/>
            <person name="Sutton G."/>
            <person name="Rogers Y.-H."/>
            <person name="Friedman R."/>
            <person name="Frazier M."/>
            <person name="Venter J.C."/>
        </authorList>
    </citation>
    <scope>NUCLEOTIDE SEQUENCE [LARGE SCALE GENOMIC DNA]</scope>
    <source>
        <strain evidence="3 4">ATCC 23134</strain>
    </source>
</reference>
<comment type="caution">
    <text evidence="3">The sequence shown here is derived from an EMBL/GenBank/DDBJ whole genome shotgun (WGS) entry which is preliminary data.</text>
</comment>
<feature type="transmembrane region" description="Helical" evidence="2">
    <location>
        <begin position="78"/>
        <end position="99"/>
    </location>
</feature>
<keyword evidence="2" id="KW-0812">Transmembrane</keyword>
<dbReference type="EMBL" id="AAWS01000017">
    <property type="protein sequence ID" value="EAY28187.1"/>
    <property type="molecule type" value="Genomic_DNA"/>
</dbReference>
<name>A1ZN06_MICM2</name>
<feature type="transmembrane region" description="Helical" evidence="2">
    <location>
        <begin position="139"/>
        <end position="159"/>
    </location>
</feature>
<feature type="transmembrane region" description="Helical" evidence="2">
    <location>
        <begin position="50"/>
        <end position="72"/>
    </location>
</feature>